<evidence type="ECO:0000313" key="8">
    <source>
        <dbReference type="Proteomes" id="UP000366051"/>
    </source>
</evidence>
<sequence>MPQTWIEINLTALAHNAQKTRQLVGNNKIIYGVVKANAYGCGSIEVSHCLIQNGIDRLAVTHVQEGIELRQSGIEVPILVMGPTASEDVDNLIKHKLTPAISTLESLENIAEKVQQKGLQNYPIHVKIETGLGRTGLFPFQVTNITKAILDHPELYLEGAFTHLATATTGKGNYVHQQVAAFSEAIHTMEAAGATIPIKHVANSAATLAYPQYHFDAVRVGTLLYGQNPGVTTDKTPTLQEAWSFKTKIAHLADLPSGHGVGYGRAHITGRPTKIAVLPVGYIDGYQLEPISVPVNLWDLTKILLKTTAAYFGIGSLARNVRIKGKTVPVLGKVAMQFTMIDVTSVKDIKIGDTVELPARRTVINSNLPRVYKEQESQEKQELALG</sequence>
<feature type="modified residue" description="N6-(pyridoxal phosphate)lysine" evidence="4">
    <location>
        <position position="35"/>
    </location>
</feature>
<dbReference type="InterPro" id="IPR029066">
    <property type="entry name" value="PLP-binding_barrel"/>
</dbReference>
<dbReference type="AlphaFoldDB" id="A0A5Q2MZZ8"/>
<dbReference type="SUPFAM" id="SSF50621">
    <property type="entry name" value="Alanine racemase C-terminal domain-like"/>
    <property type="match status" value="1"/>
</dbReference>
<dbReference type="CDD" id="cd00430">
    <property type="entry name" value="PLPDE_III_AR"/>
    <property type="match status" value="1"/>
</dbReference>
<dbReference type="Gene3D" id="2.40.37.10">
    <property type="entry name" value="Lyase, Ornithine Decarboxylase, Chain A, domain 1"/>
    <property type="match status" value="1"/>
</dbReference>
<evidence type="ECO:0000256" key="2">
    <source>
        <dbReference type="ARBA" id="ARBA00022898"/>
    </source>
</evidence>
<dbReference type="InterPro" id="IPR001608">
    <property type="entry name" value="Ala_racemase_N"/>
</dbReference>
<feature type="binding site" evidence="5">
    <location>
        <position position="134"/>
    </location>
    <ligand>
        <name>substrate</name>
    </ligand>
</feature>
<dbReference type="InterPro" id="IPR000821">
    <property type="entry name" value="Ala_racemase"/>
</dbReference>
<proteinExistence type="predicted"/>
<keyword evidence="3 7" id="KW-0413">Isomerase</keyword>
<evidence type="ECO:0000256" key="5">
    <source>
        <dbReference type="PIRSR" id="PIRSR600821-52"/>
    </source>
</evidence>
<dbReference type="InterPro" id="IPR011079">
    <property type="entry name" value="Ala_racemase_C"/>
</dbReference>
<evidence type="ECO:0000259" key="6">
    <source>
        <dbReference type="SMART" id="SM01005"/>
    </source>
</evidence>
<dbReference type="Pfam" id="PF00842">
    <property type="entry name" value="Ala_racemase_C"/>
    <property type="match status" value="1"/>
</dbReference>
<evidence type="ECO:0000256" key="1">
    <source>
        <dbReference type="ARBA" id="ARBA00001933"/>
    </source>
</evidence>
<gene>
    <name evidence="7" type="ORF">FTV88_0927</name>
</gene>
<dbReference type="Gene3D" id="3.20.20.10">
    <property type="entry name" value="Alanine racemase"/>
    <property type="match status" value="1"/>
</dbReference>
<dbReference type="GO" id="GO:0030170">
    <property type="term" value="F:pyridoxal phosphate binding"/>
    <property type="evidence" value="ECO:0007669"/>
    <property type="project" value="TreeGrafter"/>
</dbReference>
<dbReference type="OrthoDB" id="9813814at2"/>
<dbReference type="PRINTS" id="PR00992">
    <property type="entry name" value="ALARACEMASE"/>
</dbReference>
<dbReference type="PANTHER" id="PTHR30511">
    <property type="entry name" value="ALANINE RACEMASE"/>
    <property type="match status" value="1"/>
</dbReference>
<dbReference type="FunFam" id="3.20.20.10:FF:000002">
    <property type="entry name" value="Alanine racemase"/>
    <property type="match status" value="1"/>
</dbReference>
<dbReference type="GO" id="GO:0006522">
    <property type="term" value="P:alanine metabolic process"/>
    <property type="evidence" value="ECO:0007669"/>
    <property type="project" value="InterPro"/>
</dbReference>
<dbReference type="Pfam" id="PF01168">
    <property type="entry name" value="Ala_racemase_N"/>
    <property type="match status" value="1"/>
</dbReference>
<comment type="cofactor">
    <cofactor evidence="1 4">
        <name>pyridoxal 5'-phosphate</name>
        <dbReference type="ChEBI" id="CHEBI:597326"/>
    </cofactor>
</comment>
<feature type="domain" description="Alanine racemase C-terminal" evidence="6">
    <location>
        <begin position="242"/>
        <end position="373"/>
    </location>
</feature>
<name>A0A5Q2MZZ8_9FIRM</name>
<reference evidence="8" key="1">
    <citation type="submission" date="2019-11" db="EMBL/GenBank/DDBJ databases">
        <title>Genome sequence of Heliorestis convoluta strain HH, an alkaliphilic and minimalistic phototrophic bacterium from a soda lake in Egypt.</title>
        <authorList>
            <person name="Dewey E.D."/>
            <person name="Stokes L.M."/>
            <person name="Burchell B.M."/>
            <person name="Shaffer K.N."/>
            <person name="Huntington A.M."/>
            <person name="Baker J.M."/>
            <person name="Nadendla S."/>
            <person name="Giglio M.G."/>
            <person name="Touchman J.W."/>
            <person name="Blankenship R.E."/>
            <person name="Madigan M.T."/>
            <person name="Sattley W.M."/>
        </authorList>
    </citation>
    <scope>NUCLEOTIDE SEQUENCE [LARGE SCALE GENOMIC DNA]</scope>
    <source>
        <strain evidence="8">HH</strain>
    </source>
</reference>
<keyword evidence="2 4" id="KW-0663">Pyridoxal phosphate</keyword>
<protein>
    <submittedName>
        <fullName evidence="7">Alanine racemase</fullName>
        <ecNumber evidence="7">5.1.1.1</ecNumber>
    </submittedName>
</protein>
<feature type="binding site" evidence="5">
    <location>
        <position position="336"/>
    </location>
    <ligand>
        <name>substrate</name>
    </ligand>
</feature>
<dbReference type="PROSITE" id="PS00395">
    <property type="entry name" value="ALANINE_RACEMASE"/>
    <property type="match status" value="1"/>
</dbReference>
<dbReference type="GO" id="GO:0005829">
    <property type="term" value="C:cytosol"/>
    <property type="evidence" value="ECO:0007669"/>
    <property type="project" value="TreeGrafter"/>
</dbReference>
<evidence type="ECO:0000256" key="3">
    <source>
        <dbReference type="ARBA" id="ARBA00023235"/>
    </source>
</evidence>
<dbReference type="SUPFAM" id="SSF51419">
    <property type="entry name" value="PLP-binding barrel"/>
    <property type="match status" value="1"/>
</dbReference>
<dbReference type="KEGG" id="hcv:FTV88_0927"/>
<accession>A0A5Q2MZZ8</accession>
<dbReference type="PANTHER" id="PTHR30511:SF0">
    <property type="entry name" value="ALANINE RACEMASE, CATABOLIC-RELATED"/>
    <property type="match status" value="1"/>
</dbReference>
<dbReference type="NCBIfam" id="TIGR00492">
    <property type="entry name" value="alr"/>
    <property type="match status" value="1"/>
</dbReference>
<dbReference type="InterPro" id="IPR020622">
    <property type="entry name" value="Ala_racemase_pyridoxalP-BS"/>
</dbReference>
<dbReference type="Proteomes" id="UP000366051">
    <property type="component" value="Chromosome"/>
</dbReference>
<dbReference type="GO" id="GO:0008784">
    <property type="term" value="F:alanine racemase activity"/>
    <property type="evidence" value="ECO:0007669"/>
    <property type="project" value="UniProtKB-EC"/>
</dbReference>
<dbReference type="EMBL" id="CP045875">
    <property type="protein sequence ID" value="QGG47079.1"/>
    <property type="molecule type" value="Genomic_DNA"/>
</dbReference>
<keyword evidence="8" id="KW-1185">Reference proteome</keyword>
<dbReference type="InterPro" id="IPR009006">
    <property type="entry name" value="Ala_racemase/Decarboxylase_C"/>
</dbReference>
<evidence type="ECO:0000313" key="7">
    <source>
        <dbReference type="EMBL" id="QGG47079.1"/>
    </source>
</evidence>
<evidence type="ECO:0000256" key="4">
    <source>
        <dbReference type="PIRSR" id="PIRSR600821-50"/>
    </source>
</evidence>
<organism evidence="7 8">
    <name type="scientific">Heliorestis convoluta</name>
    <dbReference type="NCBI Taxonomy" id="356322"/>
    <lineage>
        <taxon>Bacteria</taxon>
        <taxon>Bacillati</taxon>
        <taxon>Bacillota</taxon>
        <taxon>Clostridia</taxon>
        <taxon>Eubacteriales</taxon>
        <taxon>Heliobacteriaceae</taxon>
        <taxon>Heliorestis</taxon>
    </lineage>
</organism>
<dbReference type="SMART" id="SM01005">
    <property type="entry name" value="Ala_racemase_C"/>
    <property type="match status" value="1"/>
</dbReference>
<dbReference type="RefSeq" id="WP_153724532.1">
    <property type="nucleotide sequence ID" value="NZ_CP045875.1"/>
</dbReference>
<dbReference type="EC" id="5.1.1.1" evidence="7"/>